<protein>
    <submittedName>
        <fullName evidence="2">DUF983 domain-containing protein</fullName>
    </submittedName>
</protein>
<evidence type="ECO:0000313" key="2">
    <source>
        <dbReference type="EMBL" id="MER2995954.1"/>
    </source>
</evidence>
<reference evidence="2 3" key="1">
    <citation type="submission" date="2024-06" db="EMBL/GenBank/DDBJ databases">
        <title>Pontibacter populi HYL7-15.</title>
        <authorList>
            <person name="Kim M.K."/>
        </authorList>
    </citation>
    <scope>NUCLEOTIDE SEQUENCE [LARGE SCALE GENOMIC DNA]</scope>
    <source>
        <strain evidence="2 3">HYL7-15</strain>
    </source>
</reference>
<organism evidence="2 3">
    <name type="scientific">Pontibacter populi</name>
    <dbReference type="NCBI Taxonomy" id="890055"/>
    <lineage>
        <taxon>Bacteria</taxon>
        <taxon>Pseudomonadati</taxon>
        <taxon>Bacteroidota</taxon>
        <taxon>Cytophagia</taxon>
        <taxon>Cytophagales</taxon>
        <taxon>Hymenobacteraceae</taxon>
        <taxon>Pontibacter</taxon>
    </lineage>
</organism>
<sequence>MAAPSKAEAIVKSRCPRCRQGKIFTHPAYNLRKFDSMYDDCPVCGLHYEVEVGLFYGAMYISYGFSVAIVVIVGVLLYNLAGDPPTWVYISTVAAVVVIAAPLLFRYSRVLMLHFFSGIDYNPSYNKL</sequence>
<evidence type="ECO:0000256" key="1">
    <source>
        <dbReference type="SAM" id="Phobius"/>
    </source>
</evidence>
<name>A0ABV1RNK1_9BACT</name>
<keyword evidence="3" id="KW-1185">Reference proteome</keyword>
<accession>A0ABV1RNK1</accession>
<keyword evidence="1" id="KW-0812">Transmembrane</keyword>
<dbReference type="RefSeq" id="WP_350409989.1">
    <property type="nucleotide sequence ID" value="NZ_JBEOKT010000001.1"/>
</dbReference>
<keyword evidence="1" id="KW-0472">Membrane</keyword>
<dbReference type="Pfam" id="PF06170">
    <property type="entry name" value="DUF983"/>
    <property type="match status" value="1"/>
</dbReference>
<dbReference type="Proteomes" id="UP001476807">
    <property type="component" value="Unassembled WGS sequence"/>
</dbReference>
<evidence type="ECO:0000313" key="3">
    <source>
        <dbReference type="Proteomes" id="UP001476807"/>
    </source>
</evidence>
<comment type="caution">
    <text evidence="2">The sequence shown here is derived from an EMBL/GenBank/DDBJ whole genome shotgun (WGS) entry which is preliminary data.</text>
</comment>
<feature type="transmembrane region" description="Helical" evidence="1">
    <location>
        <begin position="60"/>
        <end position="81"/>
    </location>
</feature>
<dbReference type="EMBL" id="JBEOKT010000001">
    <property type="protein sequence ID" value="MER2995954.1"/>
    <property type="molecule type" value="Genomic_DNA"/>
</dbReference>
<keyword evidence="1" id="KW-1133">Transmembrane helix</keyword>
<feature type="transmembrane region" description="Helical" evidence="1">
    <location>
        <begin position="87"/>
        <end position="105"/>
    </location>
</feature>
<gene>
    <name evidence="2" type="ORF">ABS362_00265</name>
</gene>
<proteinExistence type="predicted"/>
<dbReference type="InterPro" id="IPR009325">
    <property type="entry name" value="DUF983"/>
</dbReference>